<name>A0ABX8QY77_9ACTN</name>
<evidence type="ECO:0000256" key="1">
    <source>
        <dbReference type="ARBA" id="ARBA00001974"/>
    </source>
</evidence>
<evidence type="ECO:0000256" key="3">
    <source>
        <dbReference type="ARBA" id="ARBA00022630"/>
    </source>
</evidence>
<keyword evidence="3" id="KW-0285">Flavoprotein</keyword>
<comment type="similarity">
    <text evidence="2">Belongs to the acyl-CoA dehydrogenase family.</text>
</comment>
<dbReference type="EMBL" id="CP059572">
    <property type="protein sequence ID" value="QXJ22407.1"/>
    <property type="molecule type" value="Genomic_DNA"/>
</dbReference>
<dbReference type="InterPro" id="IPR037069">
    <property type="entry name" value="AcylCoA_DH/ox_N_sf"/>
</dbReference>
<dbReference type="PANTHER" id="PTHR48083:SF2">
    <property type="entry name" value="MEDIUM-CHAIN SPECIFIC ACYL-COA DEHYDROGENASE, MITOCHONDRIAL"/>
    <property type="match status" value="1"/>
</dbReference>
<dbReference type="Gene3D" id="1.10.540.10">
    <property type="entry name" value="Acyl-CoA dehydrogenase/oxidase, N-terminal domain"/>
    <property type="match status" value="1"/>
</dbReference>
<dbReference type="Pfam" id="PF00441">
    <property type="entry name" value="Acyl-CoA_dh_1"/>
    <property type="match status" value="1"/>
</dbReference>
<reference evidence="7" key="1">
    <citation type="submission" date="2020-07" db="EMBL/GenBank/DDBJ databases">
        <authorList>
            <person name="Tarantini F.S."/>
            <person name="Hong K.W."/>
            <person name="Chan K.G."/>
        </authorList>
    </citation>
    <scope>NUCLEOTIDE SEQUENCE</scope>
    <source>
        <strain evidence="7">32-07</strain>
    </source>
</reference>
<evidence type="ECO:0000313" key="8">
    <source>
        <dbReference type="Proteomes" id="UP001049518"/>
    </source>
</evidence>
<organism evidence="7 8">
    <name type="scientific">Actinomadura graeca</name>
    <dbReference type="NCBI Taxonomy" id="2750812"/>
    <lineage>
        <taxon>Bacteria</taxon>
        <taxon>Bacillati</taxon>
        <taxon>Actinomycetota</taxon>
        <taxon>Actinomycetes</taxon>
        <taxon>Streptosporangiales</taxon>
        <taxon>Thermomonosporaceae</taxon>
        <taxon>Actinomadura</taxon>
    </lineage>
</organism>
<comment type="cofactor">
    <cofactor evidence="1">
        <name>FAD</name>
        <dbReference type="ChEBI" id="CHEBI:57692"/>
    </cofactor>
</comment>
<evidence type="ECO:0000256" key="5">
    <source>
        <dbReference type="ARBA" id="ARBA00023002"/>
    </source>
</evidence>
<evidence type="ECO:0000256" key="2">
    <source>
        <dbReference type="ARBA" id="ARBA00009347"/>
    </source>
</evidence>
<dbReference type="InterPro" id="IPR009100">
    <property type="entry name" value="AcylCoA_DH/oxidase_NM_dom_sf"/>
</dbReference>
<evidence type="ECO:0000256" key="4">
    <source>
        <dbReference type="ARBA" id="ARBA00022827"/>
    </source>
</evidence>
<keyword evidence="5" id="KW-0560">Oxidoreductase</keyword>
<accession>A0ABX8QY77</accession>
<dbReference type="SUPFAM" id="SSF56645">
    <property type="entry name" value="Acyl-CoA dehydrogenase NM domain-like"/>
    <property type="match status" value="1"/>
</dbReference>
<dbReference type="SUPFAM" id="SSF47203">
    <property type="entry name" value="Acyl-CoA dehydrogenase C-terminal domain-like"/>
    <property type="match status" value="1"/>
</dbReference>
<sequence>MRFAPSERQREIAERFAPLLGGELAAAVRRLSTRPAGIPPSPEDAEARRMTWRALERLGAARLALPAALGGEDGGLADAVVLAELTGRALYQSPLPDTLFALDLLRGRDEARTIADGATVALAARDRGDRTLTRPAPLPADDAGDPRVVRRHVAFADEADLLLIAGTAPDGLRCALLPGEHPAVRTERHEDIACGDLHTVTVDAVPPDAWIGGPGLDEAWATALTAARTRHAAYLVGLSHAALDLTTGHARTRRQFGRSIGSFQAIAFRLAEIATDVEAARMLTGYAASRADEGDGGAAMASLEAVAAAGDLARRAAAEAVQIHGAIGMTDDHDAQLFYRRAAVDAVFLGGPERHREEAATYLAAEPSGPAACLDHAFS</sequence>
<dbReference type="InterPro" id="IPR009075">
    <property type="entry name" value="AcylCo_DH/oxidase_C"/>
</dbReference>
<proteinExistence type="inferred from homology"/>
<evidence type="ECO:0000259" key="6">
    <source>
        <dbReference type="Pfam" id="PF00441"/>
    </source>
</evidence>
<dbReference type="InterPro" id="IPR050741">
    <property type="entry name" value="Acyl-CoA_dehydrogenase"/>
</dbReference>
<keyword evidence="4" id="KW-0274">FAD</keyword>
<dbReference type="Proteomes" id="UP001049518">
    <property type="component" value="Chromosome"/>
</dbReference>
<dbReference type="InterPro" id="IPR036250">
    <property type="entry name" value="AcylCo_DH-like_C"/>
</dbReference>
<dbReference type="RefSeq" id="WP_231335644.1">
    <property type="nucleotide sequence ID" value="NZ_CP059572.1"/>
</dbReference>
<dbReference type="CDD" id="cd00567">
    <property type="entry name" value="ACAD"/>
    <property type="match status" value="1"/>
</dbReference>
<dbReference type="Gene3D" id="1.20.140.10">
    <property type="entry name" value="Butyryl-CoA Dehydrogenase, subunit A, domain 3"/>
    <property type="match status" value="1"/>
</dbReference>
<gene>
    <name evidence="7" type="ORF">AGRA3207_003402</name>
</gene>
<feature type="domain" description="Acyl-CoA dehydrogenase/oxidase C-terminal" evidence="6">
    <location>
        <begin position="222"/>
        <end position="359"/>
    </location>
</feature>
<evidence type="ECO:0000313" key="7">
    <source>
        <dbReference type="EMBL" id="QXJ22407.1"/>
    </source>
</evidence>
<protein>
    <submittedName>
        <fullName evidence="7">Acyl-CoA dehydrogenase</fullName>
    </submittedName>
</protein>
<keyword evidence="8" id="KW-1185">Reference proteome</keyword>
<dbReference type="PANTHER" id="PTHR48083">
    <property type="entry name" value="MEDIUM-CHAIN SPECIFIC ACYL-COA DEHYDROGENASE, MITOCHONDRIAL-RELATED"/>
    <property type="match status" value="1"/>
</dbReference>